<accession>A0ABS5QR94</accession>
<feature type="transmembrane region" description="Helical" evidence="1">
    <location>
        <begin position="32"/>
        <end position="55"/>
    </location>
</feature>
<evidence type="ECO:0000256" key="1">
    <source>
        <dbReference type="SAM" id="Phobius"/>
    </source>
</evidence>
<dbReference type="EMBL" id="JAAMFJ010000001">
    <property type="protein sequence ID" value="MBS9335706.1"/>
    <property type="molecule type" value="Genomic_DNA"/>
</dbReference>
<organism evidence="2 3">
    <name type="scientific">Fructobacillus papyrifericola</name>
    <dbReference type="NCBI Taxonomy" id="2713172"/>
    <lineage>
        <taxon>Bacteria</taxon>
        <taxon>Bacillati</taxon>
        <taxon>Bacillota</taxon>
        <taxon>Bacilli</taxon>
        <taxon>Lactobacillales</taxon>
        <taxon>Lactobacillaceae</taxon>
        <taxon>Fructobacillus</taxon>
    </lineage>
</organism>
<comment type="caution">
    <text evidence="2">The sequence shown here is derived from an EMBL/GenBank/DDBJ whole genome shotgun (WGS) entry which is preliminary data.</text>
</comment>
<dbReference type="RefSeq" id="WP_213792281.1">
    <property type="nucleotide sequence ID" value="NZ_JAAMFJ010000001.1"/>
</dbReference>
<evidence type="ECO:0000313" key="2">
    <source>
        <dbReference type="EMBL" id="MBS9335706.1"/>
    </source>
</evidence>
<dbReference type="Proteomes" id="UP000735205">
    <property type="component" value="Unassembled WGS sequence"/>
</dbReference>
<protein>
    <submittedName>
        <fullName evidence="2">Uncharacterized protein</fullName>
    </submittedName>
</protein>
<sequence length="69" mass="8063">MSYTGLKILWAFLNLLIYPALFVWAFHMDLSILLTIVAVSIFFILSNACFLWIIYLQYKKEGIAQEVED</sequence>
<reference evidence="2 3" key="1">
    <citation type="submission" date="2020-02" db="EMBL/GenBank/DDBJ databases">
        <title>Fructobacillus sp. isolated from paper mulberry of Taiwan.</title>
        <authorList>
            <person name="Lin S.-T."/>
        </authorList>
    </citation>
    <scope>NUCLEOTIDE SEQUENCE [LARGE SCALE GENOMIC DNA]</scope>
    <source>
        <strain evidence="2 3">M1-21</strain>
    </source>
</reference>
<proteinExistence type="predicted"/>
<evidence type="ECO:0000313" key="3">
    <source>
        <dbReference type="Proteomes" id="UP000735205"/>
    </source>
</evidence>
<keyword evidence="3" id="KW-1185">Reference proteome</keyword>
<name>A0ABS5QR94_9LACO</name>
<gene>
    <name evidence="2" type="ORF">G6R28_00455</name>
</gene>
<keyword evidence="1" id="KW-0472">Membrane</keyword>
<keyword evidence="1" id="KW-1133">Transmembrane helix</keyword>
<feature type="transmembrane region" description="Helical" evidence="1">
    <location>
        <begin position="7"/>
        <end position="26"/>
    </location>
</feature>
<keyword evidence="1" id="KW-0812">Transmembrane</keyword>